<dbReference type="InterPro" id="IPR052802">
    <property type="entry name" value="KNTC1"/>
</dbReference>
<protein>
    <submittedName>
        <fullName evidence="2">Kinetochore-associated protein 1</fullName>
    </submittedName>
</protein>
<dbReference type="Proteomes" id="UP000735302">
    <property type="component" value="Unassembled WGS sequence"/>
</dbReference>
<feature type="domain" description="RZZ complex subunit KNTC1/ROD C-terminal" evidence="1">
    <location>
        <begin position="158"/>
        <end position="205"/>
    </location>
</feature>
<accession>A0AAV4CX60</accession>
<comment type="caution">
    <text evidence="2">The sequence shown here is derived from an EMBL/GenBank/DDBJ whole genome shotgun (WGS) entry which is preliminary data.</text>
</comment>
<dbReference type="GO" id="GO:0000070">
    <property type="term" value="P:mitotic sister chromatid segregation"/>
    <property type="evidence" value="ECO:0007669"/>
    <property type="project" value="TreeGrafter"/>
</dbReference>
<dbReference type="GO" id="GO:0005737">
    <property type="term" value="C:cytoplasm"/>
    <property type="evidence" value="ECO:0007669"/>
    <property type="project" value="TreeGrafter"/>
</dbReference>
<proteinExistence type="predicted"/>
<dbReference type="GO" id="GO:0031267">
    <property type="term" value="F:small GTPase binding"/>
    <property type="evidence" value="ECO:0007669"/>
    <property type="project" value="TreeGrafter"/>
</dbReference>
<evidence type="ECO:0000313" key="2">
    <source>
        <dbReference type="EMBL" id="GFO36443.1"/>
    </source>
</evidence>
<evidence type="ECO:0000259" key="1">
    <source>
        <dbReference type="Pfam" id="PF10493"/>
    </source>
</evidence>
<keyword evidence="3" id="KW-1185">Reference proteome</keyword>
<organism evidence="2 3">
    <name type="scientific">Plakobranchus ocellatus</name>
    <dbReference type="NCBI Taxonomy" id="259542"/>
    <lineage>
        <taxon>Eukaryota</taxon>
        <taxon>Metazoa</taxon>
        <taxon>Spiralia</taxon>
        <taxon>Lophotrochozoa</taxon>
        <taxon>Mollusca</taxon>
        <taxon>Gastropoda</taxon>
        <taxon>Heterobranchia</taxon>
        <taxon>Euthyneura</taxon>
        <taxon>Panpulmonata</taxon>
        <taxon>Sacoglossa</taxon>
        <taxon>Placobranchoidea</taxon>
        <taxon>Plakobranchidae</taxon>
        <taxon>Plakobranchus</taxon>
    </lineage>
</organism>
<dbReference type="GO" id="GO:1903394">
    <property type="term" value="P:protein localization to kinetochore involved in kinetochore assembly"/>
    <property type="evidence" value="ECO:0007669"/>
    <property type="project" value="TreeGrafter"/>
</dbReference>
<reference evidence="2 3" key="1">
    <citation type="journal article" date="2021" name="Elife">
        <title>Chloroplast acquisition without the gene transfer in kleptoplastic sea slugs, Plakobranchus ocellatus.</title>
        <authorList>
            <person name="Maeda T."/>
            <person name="Takahashi S."/>
            <person name="Yoshida T."/>
            <person name="Shimamura S."/>
            <person name="Takaki Y."/>
            <person name="Nagai Y."/>
            <person name="Toyoda A."/>
            <person name="Suzuki Y."/>
            <person name="Arimoto A."/>
            <person name="Ishii H."/>
            <person name="Satoh N."/>
            <person name="Nishiyama T."/>
            <person name="Hasebe M."/>
            <person name="Maruyama T."/>
            <person name="Minagawa J."/>
            <person name="Obokata J."/>
            <person name="Shigenobu S."/>
        </authorList>
    </citation>
    <scope>NUCLEOTIDE SEQUENCE [LARGE SCALE GENOMIC DNA]</scope>
</reference>
<dbReference type="AlphaFoldDB" id="A0AAV4CX60"/>
<dbReference type="EMBL" id="BLXT01007069">
    <property type="protein sequence ID" value="GFO36443.1"/>
    <property type="molecule type" value="Genomic_DNA"/>
</dbReference>
<dbReference type="GO" id="GO:0007094">
    <property type="term" value="P:mitotic spindle assembly checkpoint signaling"/>
    <property type="evidence" value="ECO:0007669"/>
    <property type="project" value="TreeGrafter"/>
</dbReference>
<gene>
    <name evidence="2" type="ORF">PoB_006294800</name>
</gene>
<evidence type="ECO:0000313" key="3">
    <source>
        <dbReference type="Proteomes" id="UP000735302"/>
    </source>
</evidence>
<dbReference type="Pfam" id="PF10493">
    <property type="entry name" value="Rod_C"/>
    <property type="match status" value="1"/>
</dbReference>
<dbReference type="InterPro" id="IPR019527">
    <property type="entry name" value="RZZ-complex_KNTC1/ROD_C"/>
</dbReference>
<dbReference type="PANTHER" id="PTHR15688:SF1">
    <property type="entry name" value="KINETOCHORE-ASSOCIATED PROTEIN 1"/>
    <property type="match status" value="1"/>
</dbReference>
<dbReference type="PANTHER" id="PTHR15688">
    <property type="entry name" value="KINETOCHORE-ASSOCIATED PROTEIN 1"/>
    <property type="match status" value="1"/>
</dbReference>
<name>A0AAV4CX60_9GAST</name>
<sequence>MDALNKLVESQYCTVDLLKEYFKDFQLKSICLESHLGLYLQHFLSHHQELSQPALYQARVILRSMSDPLPVLKKLLQKTSPYDYAKLTFLLGEIQFCGGGKDVEKGLQLLRYLDKYTRQCPPGDEEKQRWAAADAEVASAASSCAENLLSKDMEVFKCLPEESQYRLPYHLLMNEDKMMSVIKKEIVMDSLDAWLAMTPIFNVTLMF</sequence>
<dbReference type="GO" id="GO:1990423">
    <property type="term" value="C:RZZ complex"/>
    <property type="evidence" value="ECO:0007669"/>
    <property type="project" value="TreeGrafter"/>
</dbReference>
<dbReference type="GO" id="GO:0005828">
    <property type="term" value="C:kinetochore microtubule"/>
    <property type="evidence" value="ECO:0007669"/>
    <property type="project" value="TreeGrafter"/>
</dbReference>